<gene>
    <name evidence="8 11" type="primary">purA</name>
    <name evidence="11" type="ORF">SMSP2_00268</name>
</gene>
<feature type="binding site" evidence="8">
    <location>
        <begin position="299"/>
        <end position="305"/>
    </location>
    <ligand>
        <name>substrate</name>
    </ligand>
</feature>
<reference evidence="12" key="1">
    <citation type="submission" date="2017-02" db="EMBL/GenBank/DDBJ databases">
        <title>Comparative genomics and description of representatives of a novel lineage of planctomycetes thriving in anoxic sediments.</title>
        <authorList>
            <person name="Spring S."/>
            <person name="Bunk B."/>
            <person name="Sproer C."/>
        </authorList>
    </citation>
    <scope>NUCLEOTIDE SEQUENCE [LARGE SCALE GENOMIC DNA]</scope>
    <source>
        <strain evidence="12">SM-Chi-D1</strain>
    </source>
</reference>
<dbReference type="KEGG" id="pbas:SMSP2_00268"/>
<evidence type="ECO:0000256" key="5">
    <source>
        <dbReference type="ARBA" id="ARBA00022755"/>
    </source>
</evidence>
<keyword evidence="8" id="KW-0963">Cytoplasm</keyword>
<evidence type="ECO:0000256" key="7">
    <source>
        <dbReference type="ARBA" id="ARBA00023134"/>
    </source>
</evidence>
<comment type="function">
    <text evidence="8">Plays an important role in the de novo pathway of purine nucleotide biosynthesis. Catalyzes the first committed step in the biosynthesis of AMP from IMP.</text>
</comment>
<dbReference type="PROSITE" id="PS01266">
    <property type="entry name" value="ADENYLOSUCCIN_SYN_1"/>
    <property type="match status" value="1"/>
</dbReference>
<feature type="binding site" evidence="8">
    <location>
        <begin position="413"/>
        <end position="415"/>
    </location>
    <ligand>
        <name>GTP</name>
        <dbReference type="ChEBI" id="CHEBI:37565"/>
    </ligand>
</feature>
<keyword evidence="6 8" id="KW-0460">Magnesium</keyword>
<comment type="subunit">
    <text evidence="1 8">Homodimer.</text>
</comment>
<evidence type="ECO:0000256" key="1">
    <source>
        <dbReference type="ARBA" id="ARBA00011738"/>
    </source>
</evidence>
<comment type="pathway">
    <text evidence="8 10">Purine metabolism; AMP biosynthesis via de novo pathway; AMP from IMP: step 1/2.</text>
</comment>
<dbReference type="SMART" id="SM00788">
    <property type="entry name" value="Adenylsucc_synt"/>
    <property type="match status" value="1"/>
</dbReference>
<dbReference type="Gene3D" id="3.40.440.10">
    <property type="entry name" value="Adenylosuccinate Synthetase, subunit A, domain 1"/>
    <property type="match status" value="1"/>
</dbReference>
<feature type="binding site" evidence="8">
    <location>
        <begin position="331"/>
        <end position="333"/>
    </location>
    <ligand>
        <name>GTP</name>
        <dbReference type="ChEBI" id="CHEBI:37565"/>
    </ligand>
</feature>
<keyword evidence="7 8" id="KW-0342">GTP-binding</keyword>
<feature type="binding site" evidence="8">
    <location>
        <position position="305"/>
    </location>
    <ligand>
        <name>GTP</name>
        <dbReference type="ChEBI" id="CHEBI:37565"/>
    </ligand>
</feature>
<keyword evidence="12" id="KW-1185">Reference proteome</keyword>
<evidence type="ECO:0000256" key="8">
    <source>
        <dbReference type="HAMAP-Rule" id="MF_00011"/>
    </source>
</evidence>
<evidence type="ECO:0000256" key="6">
    <source>
        <dbReference type="ARBA" id="ARBA00022842"/>
    </source>
</evidence>
<dbReference type="InterPro" id="IPR042110">
    <property type="entry name" value="Adenylosuccinate_synth_dom2"/>
</dbReference>
<feature type="active site" description="Proton donor" evidence="8">
    <location>
        <position position="40"/>
    </location>
</feature>
<dbReference type="RefSeq" id="WP_146682235.1">
    <property type="nucleotide sequence ID" value="NZ_CP019646.1"/>
</dbReference>
<dbReference type="Gene3D" id="3.90.170.10">
    <property type="entry name" value="Adenylosuccinate Synthetase, subunit A, domain 3"/>
    <property type="match status" value="1"/>
</dbReference>
<dbReference type="FunFam" id="3.90.170.10:FF:000001">
    <property type="entry name" value="Adenylosuccinate synthetase"/>
    <property type="match status" value="1"/>
</dbReference>
<feature type="binding site" description="in other chain" evidence="8">
    <location>
        <position position="224"/>
    </location>
    <ligand>
        <name>IMP</name>
        <dbReference type="ChEBI" id="CHEBI:58053"/>
        <note>ligand shared between dimeric partners</note>
    </ligand>
</feature>
<dbReference type="GO" id="GO:0005525">
    <property type="term" value="F:GTP binding"/>
    <property type="evidence" value="ECO:0007669"/>
    <property type="project" value="UniProtKB-UniRule"/>
</dbReference>
<dbReference type="InterPro" id="IPR042111">
    <property type="entry name" value="Adenylosuccinate_synth_dom3"/>
</dbReference>
<keyword evidence="3 8" id="KW-0479">Metal-binding</keyword>
<name>A0A1Q2MB83_9BACT</name>
<dbReference type="UniPathway" id="UPA00075">
    <property type="reaction ID" value="UER00335"/>
</dbReference>
<dbReference type="NCBIfam" id="NF002223">
    <property type="entry name" value="PRK01117.1"/>
    <property type="match status" value="1"/>
</dbReference>
<dbReference type="GO" id="GO:0005737">
    <property type="term" value="C:cytoplasm"/>
    <property type="evidence" value="ECO:0007669"/>
    <property type="project" value="UniProtKB-SubCell"/>
</dbReference>
<feature type="active site" description="Proton acceptor" evidence="8">
    <location>
        <position position="12"/>
    </location>
</feature>
<dbReference type="SUPFAM" id="SSF52540">
    <property type="entry name" value="P-loop containing nucleoside triphosphate hydrolases"/>
    <property type="match status" value="1"/>
</dbReference>
<dbReference type="InterPro" id="IPR033128">
    <property type="entry name" value="Adenylosuccin_syn_Lys_AS"/>
</dbReference>
<sequence length="425" mass="46324">MNCCIVGLQWGDEGKGKVVDILAEQCDAVVRFAGGANAGHTVIIGENKFALHLMPSGAVRPGTACVIGNGVVFDPEVFIQELEGLTKKDISMDGRLFISENAHVVLRYHKIEDGLREEALGKNKIGTTNRGIGPCYADKIGRSFAVRMADFRDLDGLKEKLTKIIEYKNKVFSALYGAEPISVDEVFQDCQTAADKLLKYVCNTTKVLHEMIAGGKSLLFEGAQGALLDLDHGTFPFVTSSNASALGMGPGCGVPSKMVERFIGVIKAYTTRVGAGPFPTELDNEIGQTIRERGNEYGTTTGRPRRCGWFDGIVVRYSALIGGINELAMMHLDTISGFDELKVCRAYSIDGQETDFFPSDAGELAKAVPVYETLPGWKEDISKISTYDELPENAKKYIELVEKITNVPVTMIGKGPKRSDIIYKK</sequence>
<dbReference type="GO" id="GO:0000287">
    <property type="term" value="F:magnesium ion binding"/>
    <property type="evidence" value="ECO:0007669"/>
    <property type="project" value="UniProtKB-UniRule"/>
</dbReference>
<dbReference type="STRING" id="1851148.SMSP2_00268"/>
<evidence type="ECO:0000256" key="3">
    <source>
        <dbReference type="ARBA" id="ARBA00022723"/>
    </source>
</evidence>
<dbReference type="PANTHER" id="PTHR11846:SF0">
    <property type="entry name" value="ADENYLOSUCCINATE SYNTHETASE"/>
    <property type="match status" value="1"/>
</dbReference>
<feature type="binding site" evidence="8">
    <location>
        <begin position="39"/>
        <end position="41"/>
    </location>
    <ligand>
        <name>GTP</name>
        <dbReference type="ChEBI" id="CHEBI:37565"/>
    </ligand>
</feature>
<feature type="active site" evidence="9">
    <location>
        <position position="139"/>
    </location>
</feature>
<dbReference type="CDD" id="cd03108">
    <property type="entry name" value="AdSS"/>
    <property type="match status" value="1"/>
</dbReference>
<evidence type="ECO:0000256" key="9">
    <source>
        <dbReference type="PROSITE-ProRule" id="PRU10134"/>
    </source>
</evidence>
<feature type="binding site" evidence="8">
    <location>
        <position position="39"/>
    </location>
    <ligand>
        <name>Mg(2+)</name>
        <dbReference type="ChEBI" id="CHEBI:18420"/>
    </ligand>
</feature>
<dbReference type="EMBL" id="CP019646">
    <property type="protein sequence ID" value="AQQ69934.1"/>
    <property type="molecule type" value="Genomic_DNA"/>
</dbReference>
<dbReference type="InterPro" id="IPR042109">
    <property type="entry name" value="Adenylosuccinate_synth_dom1"/>
</dbReference>
<dbReference type="Proteomes" id="UP000188181">
    <property type="component" value="Chromosome"/>
</dbReference>
<dbReference type="InterPro" id="IPR027417">
    <property type="entry name" value="P-loop_NTPase"/>
</dbReference>
<dbReference type="InterPro" id="IPR018220">
    <property type="entry name" value="Adenylosuccin_syn_GTP-bd"/>
</dbReference>
<feature type="binding site" evidence="8">
    <location>
        <position position="142"/>
    </location>
    <ligand>
        <name>IMP</name>
        <dbReference type="ChEBI" id="CHEBI:58053"/>
        <note>ligand shared between dimeric partners</note>
    </ligand>
</feature>
<dbReference type="PROSITE" id="PS00513">
    <property type="entry name" value="ADENYLOSUCCIN_SYN_2"/>
    <property type="match status" value="1"/>
</dbReference>
<comment type="cofactor">
    <cofactor evidence="8">
        <name>Mg(2+)</name>
        <dbReference type="ChEBI" id="CHEBI:18420"/>
    </cofactor>
    <text evidence="8">Binds 1 Mg(2+) ion per subunit.</text>
</comment>
<dbReference type="HAMAP" id="MF_00011">
    <property type="entry name" value="Adenylosucc_synth"/>
    <property type="match status" value="1"/>
</dbReference>
<dbReference type="NCBIfam" id="TIGR00184">
    <property type="entry name" value="purA"/>
    <property type="match status" value="1"/>
</dbReference>
<dbReference type="PANTHER" id="PTHR11846">
    <property type="entry name" value="ADENYLOSUCCINATE SYNTHETASE"/>
    <property type="match status" value="1"/>
</dbReference>
<dbReference type="OrthoDB" id="9807553at2"/>
<feature type="binding site" description="in other chain" evidence="8">
    <location>
        <position position="239"/>
    </location>
    <ligand>
        <name>IMP</name>
        <dbReference type="ChEBI" id="CHEBI:58053"/>
        <note>ligand shared between dimeric partners</note>
    </ligand>
</feature>
<dbReference type="GO" id="GO:0044208">
    <property type="term" value="P:'de novo' AMP biosynthetic process"/>
    <property type="evidence" value="ECO:0007669"/>
    <property type="project" value="UniProtKB-UniRule"/>
</dbReference>
<dbReference type="AlphaFoldDB" id="A0A1Q2MB83"/>
<comment type="similarity">
    <text evidence="8 10">Belongs to the adenylosuccinate synthetase family.</text>
</comment>
<comment type="subcellular location">
    <subcellularLocation>
        <location evidence="8">Cytoplasm</location>
    </subcellularLocation>
</comment>
<protein>
    <recommendedName>
        <fullName evidence="8 10">Adenylosuccinate synthetase</fullName>
        <shortName evidence="8">AMPSase</shortName>
        <shortName evidence="8">AdSS</shortName>
        <ecNumber evidence="8 10">6.3.4.4</ecNumber>
    </recommendedName>
    <alternativeName>
        <fullName evidence="8">IMP--aspartate ligase</fullName>
    </alternativeName>
</protein>
<dbReference type="Pfam" id="PF00709">
    <property type="entry name" value="Adenylsucc_synt"/>
    <property type="match status" value="1"/>
</dbReference>
<comment type="catalytic activity">
    <reaction evidence="8 10">
        <text>IMP + L-aspartate + GTP = N(6)-(1,2-dicarboxyethyl)-AMP + GDP + phosphate + 2 H(+)</text>
        <dbReference type="Rhea" id="RHEA:15753"/>
        <dbReference type="ChEBI" id="CHEBI:15378"/>
        <dbReference type="ChEBI" id="CHEBI:29991"/>
        <dbReference type="ChEBI" id="CHEBI:37565"/>
        <dbReference type="ChEBI" id="CHEBI:43474"/>
        <dbReference type="ChEBI" id="CHEBI:57567"/>
        <dbReference type="ChEBI" id="CHEBI:58053"/>
        <dbReference type="ChEBI" id="CHEBI:58189"/>
        <dbReference type="EC" id="6.3.4.4"/>
    </reaction>
</comment>
<accession>A0A1Q2MB83</accession>
<dbReference type="GO" id="GO:0004019">
    <property type="term" value="F:adenylosuccinate synthase activity"/>
    <property type="evidence" value="ECO:0007669"/>
    <property type="project" value="UniProtKB-UniRule"/>
</dbReference>
<feature type="binding site" description="in other chain" evidence="8">
    <location>
        <position position="303"/>
    </location>
    <ligand>
        <name>IMP</name>
        <dbReference type="ChEBI" id="CHEBI:58053"/>
        <note>ligand shared between dimeric partners</note>
    </ligand>
</feature>
<feature type="binding site" description="in other chain" evidence="8">
    <location>
        <begin position="37"/>
        <end position="40"/>
    </location>
    <ligand>
        <name>IMP</name>
        <dbReference type="ChEBI" id="CHEBI:58053"/>
        <note>ligand shared between dimeric partners</note>
    </ligand>
</feature>
<organism evidence="11 12">
    <name type="scientific">Limihaloglobus sulfuriphilus</name>
    <dbReference type="NCBI Taxonomy" id="1851148"/>
    <lineage>
        <taxon>Bacteria</taxon>
        <taxon>Pseudomonadati</taxon>
        <taxon>Planctomycetota</taxon>
        <taxon>Phycisphaerae</taxon>
        <taxon>Sedimentisphaerales</taxon>
        <taxon>Sedimentisphaeraceae</taxon>
        <taxon>Limihaloglobus</taxon>
    </lineage>
</organism>
<feature type="binding site" evidence="8">
    <location>
        <position position="12"/>
    </location>
    <ligand>
        <name>Mg(2+)</name>
        <dbReference type="ChEBI" id="CHEBI:18420"/>
    </ligand>
</feature>
<keyword evidence="4 8" id="KW-0547">Nucleotide-binding</keyword>
<evidence type="ECO:0000313" key="11">
    <source>
        <dbReference type="EMBL" id="AQQ69934.1"/>
    </source>
</evidence>
<proteinExistence type="inferred from homology"/>
<dbReference type="InterPro" id="IPR001114">
    <property type="entry name" value="Adenylosuccinate_synthetase"/>
</dbReference>
<evidence type="ECO:0000256" key="2">
    <source>
        <dbReference type="ARBA" id="ARBA00022598"/>
    </source>
</evidence>
<feature type="binding site" description="in other chain" evidence="8">
    <location>
        <position position="128"/>
    </location>
    <ligand>
        <name>IMP</name>
        <dbReference type="ChEBI" id="CHEBI:58053"/>
        <note>ligand shared between dimeric partners</note>
    </ligand>
</feature>
<keyword evidence="5 8" id="KW-0658">Purine biosynthesis</keyword>
<dbReference type="FunFam" id="1.10.300.10:FF:000001">
    <property type="entry name" value="Adenylosuccinate synthetase"/>
    <property type="match status" value="1"/>
</dbReference>
<dbReference type="EC" id="6.3.4.4" evidence="8 10"/>
<dbReference type="GO" id="GO:0046040">
    <property type="term" value="P:IMP metabolic process"/>
    <property type="evidence" value="ECO:0007669"/>
    <property type="project" value="TreeGrafter"/>
</dbReference>
<feature type="binding site" description="in other chain" evidence="8">
    <location>
        <begin position="12"/>
        <end position="15"/>
    </location>
    <ligand>
        <name>IMP</name>
        <dbReference type="ChEBI" id="CHEBI:58053"/>
        <note>ligand shared between dimeric partners</note>
    </ligand>
</feature>
<feature type="binding site" evidence="8">
    <location>
        <begin position="11"/>
        <end position="17"/>
    </location>
    <ligand>
        <name>GTP</name>
        <dbReference type="ChEBI" id="CHEBI:37565"/>
    </ligand>
</feature>
<dbReference type="Gene3D" id="1.10.300.10">
    <property type="entry name" value="Adenylosuccinate Synthetase, subunit A, domain 2"/>
    <property type="match status" value="1"/>
</dbReference>
<evidence type="ECO:0000256" key="4">
    <source>
        <dbReference type="ARBA" id="ARBA00022741"/>
    </source>
</evidence>
<evidence type="ECO:0000313" key="12">
    <source>
        <dbReference type="Proteomes" id="UP000188181"/>
    </source>
</evidence>
<keyword evidence="2 8" id="KW-0436">Ligase</keyword>
<evidence type="ECO:0000256" key="10">
    <source>
        <dbReference type="RuleBase" id="RU000520"/>
    </source>
</evidence>